<keyword evidence="2" id="KW-1185">Reference proteome</keyword>
<dbReference type="AlphaFoldDB" id="A0ABD1M8G2"/>
<proteinExistence type="predicted"/>
<evidence type="ECO:0008006" key="3">
    <source>
        <dbReference type="Google" id="ProtNLM"/>
    </source>
</evidence>
<reference evidence="1 2" key="1">
    <citation type="submission" date="2024-08" db="EMBL/GenBank/DDBJ databases">
        <title>Insights into the chromosomal genome structure of Flemingia macrophylla.</title>
        <authorList>
            <person name="Ding Y."/>
            <person name="Zhao Y."/>
            <person name="Bi W."/>
            <person name="Wu M."/>
            <person name="Zhao G."/>
            <person name="Gong Y."/>
            <person name="Li W."/>
            <person name="Zhang P."/>
        </authorList>
    </citation>
    <scope>NUCLEOTIDE SEQUENCE [LARGE SCALE GENOMIC DNA]</scope>
    <source>
        <strain evidence="1">DYQJB</strain>
        <tissue evidence="1">Leaf</tissue>
    </source>
</reference>
<dbReference type="Proteomes" id="UP001603857">
    <property type="component" value="Unassembled WGS sequence"/>
</dbReference>
<gene>
    <name evidence="1" type="ORF">Fmac_019607</name>
</gene>
<evidence type="ECO:0000313" key="1">
    <source>
        <dbReference type="EMBL" id="KAL2332026.1"/>
    </source>
</evidence>
<dbReference type="EMBL" id="JBGMDY010000006">
    <property type="protein sequence ID" value="KAL2332026.1"/>
    <property type="molecule type" value="Genomic_DNA"/>
</dbReference>
<accession>A0ABD1M8G2</accession>
<name>A0ABD1M8G2_9FABA</name>
<sequence>MDQPPPPSTPLLNQAPPRRGFLDTCLWFLCCCGLFRCCFPPLFETGPPPL</sequence>
<organism evidence="1 2">
    <name type="scientific">Flemingia macrophylla</name>
    <dbReference type="NCBI Taxonomy" id="520843"/>
    <lineage>
        <taxon>Eukaryota</taxon>
        <taxon>Viridiplantae</taxon>
        <taxon>Streptophyta</taxon>
        <taxon>Embryophyta</taxon>
        <taxon>Tracheophyta</taxon>
        <taxon>Spermatophyta</taxon>
        <taxon>Magnoliopsida</taxon>
        <taxon>eudicotyledons</taxon>
        <taxon>Gunneridae</taxon>
        <taxon>Pentapetalae</taxon>
        <taxon>rosids</taxon>
        <taxon>fabids</taxon>
        <taxon>Fabales</taxon>
        <taxon>Fabaceae</taxon>
        <taxon>Papilionoideae</taxon>
        <taxon>50 kb inversion clade</taxon>
        <taxon>NPAAA clade</taxon>
        <taxon>indigoferoid/millettioid clade</taxon>
        <taxon>Phaseoleae</taxon>
        <taxon>Flemingia</taxon>
    </lineage>
</organism>
<evidence type="ECO:0000313" key="2">
    <source>
        <dbReference type="Proteomes" id="UP001603857"/>
    </source>
</evidence>
<protein>
    <recommendedName>
        <fullName evidence="3">Cysteine-rich transmembrane CYSTM domain-containing protein</fullName>
    </recommendedName>
</protein>
<comment type="caution">
    <text evidence="1">The sequence shown here is derived from an EMBL/GenBank/DDBJ whole genome shotgun (WGS) entry which is preliminary data.</text>
</comment>